<dbReference type="GO" id="GO:0006813">
    <property type="term" value="P:potassium ion transport"/>
    <property type="evidence" value="ECO:0007669"/>
    <property type="project" value="TreeGrafter"/>
</dbReference>
<dbReference type="Pfam" id="PF10173">
    <property type="entry name" value="Mit_KHE1"/>
    <property type="match status" value="1"/>
</dbReference>
<keyword evidence="1" id="KW-0472">Membrane</keyword>
<keyword evidence="1" id="KW-0812">Transmembrane</keyword>
<dbReference type="PANTHER" id="PTHR28062:SF1">
    <property type="entry name" value="TRANSMEMBRANE PROTEIN"/>
    <property type="match status" value="1"/>
</dbReference>
<dbReference type="GO" id="GO:0005743">
    <property type="term" value="C:mitochondrial inner membrane"/>
    <property type="evidence" value="ECO:0007669"/>
    <property type="project" value="TreeGrafter"/>
</dbReference>
<reference evidence="2 3" key="1">
    <citation type="journal article" date="2023" name="Elife">
        <title>Identification of key yeast species and microbe-microbe interactions impacting larval growth of Drosophila in the wild.</title>
        <authorList>
            <person name="Mure A."/>
            <person name="Sugiura Y."/>
            <person name="Maeda R."/>
            <person name="Honda K."/>
            <person name="Sakurai N."/>
            <person name="Takahashi Y."/>
            <person name="Watada M."/>
            <person name="Katoh T."/>
            <person name="Gotoh A."/>
            <person name="Gotoh Y."/>
            <person name="Taniguchi I."/>
            <person name="Nakamura K."/>
            <person name="Hayashi T."/>
            <person name="Katayama T."/>
            <person name="Uemura T."/>
            <person name="Hattori Y."/>
        </authorList>
    </citation>
    <scope>NUCLEOTIDE SEQUENCE [LARGE SCALE GENOMIC DNA]</scope>
    <source>
        <strain evidence="2 3">KH-74</strain>
    </source>
</reference>
<evidence type="ECO:0000313" key="3">
    <source>
        <dbReference type="Proteomes" id="UP001377567"/>
    </source>
</evidence>
<dbReference type="PANTHER" id="PTHR28062">
    <property type="entry name" value="K+-H+ EXCHANGE-LIKE PROTEIN"/>
    <property type="match status" value="1"/>
</dbReference>
<comment type="caution">
    <text evidence="2">The sequence shown here is derived from an EMBL/GenBank/DDBJ whole genome shotgun (WGS) entry which is preliminary data.</text>
</comment>
<dbReference type="EMBL" id="BTGD01000008">
    <property type="protein sequence ID" value="GMM56337.1"/>
    <property type="molecule type" value="Genomic_DNA"/>
</dbReference>
<gene>
    <name evidence="2" type="ORF">DAKH74_029530</name>
</gene>
<keyword evidence="1" id="KW-1133">Transmembrane helix</keyword>
<proteinExistence type="predicted"/>
<evidence type="ECO:0000313" key="2">
    <source>
        <dbReference type="EMBL" id="GMM56337.1"/>
    </source>
</evidence>
<accession>A0AAV5RZ45</accession>
<keyword evidence="3" id="KW-1185">Reference proteome</keyword>
<dbReference type="InterPro" id="IPR018786">
    <property type="entry name" value="Mit_KHE1"/>
</dbReference>
<feature type="transmembrane region" description="Helical" evidence="1">
    <location>
        <begin position="190"/>
        <end position="216"/>
    </location>
</feature>
<name>A0AAV5RZ45_MAUHU</name>
<dbReference type="Proteomes" id="UP001377567">
    <property type="component" value="Unassembled WGS sequence"/>
</dbReference>
<protein>
    <submittedName>
        <fullName evidence="2">Mrx19 protein</fullName>
    </submittedName>
</protein>
<dbReference type="AlphaFoldDB" id="A0AAV5RZ45"/>
<sequence>MLTTHTILGRRLLATASKSSLKASLLNQYQNDPLKIVVLPINKQRLFVYYTHHDSLQNKMSRLQSTERWFVDKFTGLWKKMVNSPKSYNKKMVVMITQTIDKIPWPESSFLTVPGESYILKRLLPDDTKKETPRNITTAVYKRLEPKPKVHPLSVYYAKTPVWNESTILKELQRFSADGMHLYKKRTIRYLLLFPLTLPIGLLPIVPNIPGFYLMYRSYCSFKAFLGARHLRTLVQEPAAPNDVPSITMQELPQYSELLGKEGCVNSDNMDAVIKLLEAEDIRLSLTKTIRQETNPKQ</sequence>
<evidence type="ECO:0000256" key="1">
    <source>
        <dbReference type="SAM" id="Phobius"/>
    </source>
</evidence>
<dbReference type="GO" id="GO:1902600">
    <property type="term" value="P:proton transmembrane transport"/>
    <property type="evidence" value="ECO:0007669"/>
    <property type="project" value="TreeGrafter"/>
</dbReference>
<organism evidence="2 3">
    <name type="scientific">Maudiozyma humilis</name>
    <name type="common">Sour dough yeast</name>
    <name type="synonym">Kazachstania humilis</name>
    <dbReference type="NCBI Taxonomy" id="51915"/>
    <lineage>
        <taxon>Eukaryota</taxon>
        <taxon>Fungi</taxon>
        <taxon>Dikarya</taxon>
        <taxon>Ascomycota</taxon>
        <taxon>Saccharomycotina</taxon>
        <taxon>Saccharomycetes</taxon>
        <taxon>Saccharomycetales</taxon>
        <taxon>Saccharomycetaceae</taxon>
        <taxon>Maudiozyma</taxon>
    </lineage>
</organism>